<evidence type="ECO:0000313" key="3">
    <source>
        <dbReference type="Proteomes" id="UP000187203"/>
    </source>
</evidence>
<comment type="caution">
    <text evidence="2">The sequence shown here is derived from an EMBL/GenBank/DDBJ whole genome shotgun (WGS) entry which is preliminary data.</text>
</comment>
<evidence type="ECO:0000256" key="1">
    <source>
        <dbReference type="SAM" id="MobiDB-lite"/>
    </source>
</evidence>
<feature type="region of interest" description="Disordered" evidence="1">
    <location>
        <begin position="1"/>
        <end position="32"/>
    </location>
</feature>
<dbReference type="Proteomes" id="UP000187203">
    <property type="component" value="Unassembled WGS sequence"/>
</dbReference>
<name>A0A1R3K9T2_9ROSI</name>
<evidence type="ECO:0000313" key="2">
    <source>
        <dbReference type="EMBL" id="OMP03833.1"/>
    </source>
</evidence>
<keyword evidence="3" id="KW-1185">Reference proteome</keyword>
<protein>
    <submittedName>
        <fullName evidence="2">Uncharacterized protein</fullName>
    </submittedName>
</protein>
<accession>A0A1R3K9T2</accession>
<gene>
    <name evidence="2" type="ORF">COLO4_10175</name>
</gene>
<dbReference type="AlphaFoldDB" id="A0A1R3K9T2"/>
<dbReference type="EMBL" id="AWUE01014399">
    <property type="protein sequence ID" value="OMP03833.1"/>
    <property type="molecule type" value="Genomic_DNA"/>
</dbReference>
<reference evidence="3" key="1">
    <citation type="submission" date="2013-09" db="EMBL/GenBank/DDBJ databases">
        <title>Corchorus olitorius genome sequencing.</title>
        <authorList>
            <person name="Alam M."/>
            <person name="Haque M.S."/>
            <person name="Islam M.S."/>
            <person name="Emdad E.M."/>
            <person name="Islam M.M."/>
            <person name="Ahmed B."/>
            <person name="Halim A."/>
            <person name="Hossen Q.M.M."/>
            <person name="Hossain M.Z."/>
            <person name="Ahmed R."/>
            <person name="Khan M.M."/>
            <person name="Islam R."/>
            <person name="Rashid M.M."/>
            <person name="Khan S.A."/>
            <person name="Rahman M.S."/>
            <person name="Alam M."/>
            <person name="Yahiya A.S."/>
            <person name="Khan M.S."/>
            <person name="Azam M.S."/>
            <person name="Haque T."/>
            <person name="Lashkar M.Z.H."/>
            <person name="Akhand A.I."/>
            <person name="Morshed G."/>
            <person name="Roy S."/>
            <person name="Uddin K.S."/>
            <person name="Rabeya T."/>
            <person name="Hossain A.S."/>
            <person name="Chowdhury A."/>
            <person name="Snigdha A.R."/>
            <person name="Mortoza M.S."/>
            <person name="Matin S.A."/>
            <person name="Hoque S.M.E."/>
            <person name="Islam M.K."/>
            <person name="Roy D.K."/>
            <person name="Haider R."/>
            <person name="Moosa M.M."/>
            <person name="Elias S.M."/>
            <person name="Hasan A.M."/>
            <person name="Jahan S."/>
            <person name="Shafiuddin M."/>
            <person name="Mahmood N."/>
            <person name="Shommy N.S."/>
        </authorList>
    </citation>
    <scope>NUCLEOTIDE SEQUENCE [LARGE SCALE GENOMIC DNA]</scope>
    <source>
        <strain evidence="3">cv. O-4</strain>
    </source>
</reference>
<sequence length="32" mass="3704">MASAKHDAHNSHRYTEKGIETLPSRDDTHRKN</sequence>
<organism evidence="2 3">
    <name type="scientific">Corchorus olitorius</name>
    <dbReference type="NCBI Taxonomy" id="93759"/>
    <lineage>
        <taxon>Eukaryota</taxon>
        <taxon>Viridiplantae</taxon>
        <taxon>Streptophyta</taxon>
        <taxon>Embryophyta</taxon>
        <taxon>Tracheophyta</taxon>
        <taxon>Spermatophyta</taxon>
        <taxon>Magnoliopsida</taxon>
        <taxon>eudicotyledons</taxon>
        <taxon>Gunneridae</taxon>
        <taxon>Pentapetalae</taxon>
        <taxon>rosids</taxon>
        <taxon>malvids</taxon>
        <taxon>Malvales</taxon>
        <taxon>Malvaceae</taxon>
        <taxon>Grewioideae</taxon>
        <taxon>Apeibeae</taxon>
        <taxon>Corchorus</taxon>
    </lineage>
</organism>
<proteinExistence type="predicted"/>